<evidence type="ECO:0000313" key="2">
    <source>
        <dbReference type="EMBL" id="CDI78458.1"/>
    </source>
</evidence>
<dbReference type="OMA" id="ECNILRI"/>
<reference evidence="2" key="2">
    <citation type="submission" date="2013-10" db="EMBL/GenBank/DDBJ databases">
        <authorList>
            <person name="Aslett M."/>
        </authorList>
    </citation>
    <scope>NUCLEOTIDE SEQUENCE</scope>
    <source>
        <strain evidence="2">Houghton</strain>
    </source>
</reference>
<dbReference type="Gene3D" id="3.40.50.300">
    <property type="entry name" value="P-loop containing nucleotide triphosphate hydrolases"/>
    <property type="match status" value="1"/>
</dbReference>
<dbReference type="InterPro" id="IPR027417">
    <property type="entry name" value="P-loop_NTPase"/>
</dbReference>
<accession>U6GGP3</accession>
<dbReference type="OrthoDB" id="545683at2759"/>
<evidence type="ECO:0000313" key="3">
    <source>
        <dbReference type="Proteomes" id="UP000018050"/>
    </source>
</evidence>
<organism evidence="2 3">
    <name type="scientific">Eimeria acervulina</name>
    <name type="common">Coccidian parasite</name>
    <dbReference type="NCBI Taxonomy" id="5801"/>
    <lineage>
        <taxon>Eukaryota</taxon>
        <taxon>Sar</taxon>
        <taxon>Alveolata</taxon>
        <taxon>Apicomplexa</taxon>
        <taxon>Conoidasida</taxon>
        <taxon>Coccidia</taxon>
        <taxon>Eucoccidiorida</taxon>
        <taxon>Eimeriorina</taxon>
        <taxon>Eimeriidae</taxon>
        <taxon>Eimeria</taxon>
    </lineage>
</organism>
<evidence type="ECO:0000259" key="1">
    <source>
        <dbReference type="Pfam" id="PF08438"/>
    </source>
</evidence>
<gene>
    <name evidence="2" type="ORF">EAH_00007400</name>
</gene>
<dbReference type="InterPro" id="IPR012675">
    <property type="entry name" value="Beta-grasp_dom_sf"/>
</dbReference>
<sequence>MGGDFIIGCVGKPSAGTGLGAAPVMGVVWGVVGISHSLLETFSAQFSGYGAPQSLVATVLQELQRTRRARSQAVQAAAAAATQAAAAAGLQPAAASPTDDASLIPEDLTKWTADDAMELVKTFVKIRFPFVLVLNKCDAKMIAYDACSGSAYCSEDIKGPGSSRLKEEQREAIKVLKPIDPKAFHRLEKVRDLMLFRHGSTGIAEALRIAVEVLGQRIAVYPVKSLQLTATDKKGRGPFIECLLVKKGTTIGDFASLLHPAIGRNFISAELPDGRRIGADELLTEECNILRINTQRAAE</sequence>
<dbReference type="AlphaFoldDB" id="U6GGP3"/>
<dbReference type="Gene3D" id="1.10.8.470">
    <property type="match status" value="1"/>
</dbReference>
<feature type="domain" description="Obg-like GTPase YGR210-like G4 motif-containing" evidence="1">
    <location>
        <begin position="170"/>
        <end position="224"/>
    </location>
</feature>
<dbReference type="SUPFAM" id="SSF81271">
    <property type="entry name" value="TGS-like"/>
    <property type="match status" value="1"/>
</dbReference>
<dbReference type="Pfam" id="PF08438">
    <property type="entry name" value="YGR210-like_G4"/>
    <property type="match status" value="1"/>
</dbReference>
<dbReference type="VEuPathDB" id="ToxoDB:EAH_00007400"/>
<dbReference type="Proteomes" id="UP000018050">
    <property type="component" value="Unassembled WGS sequence"/>
</dbReference>
<name>U6GGP3_EIMAC</name>
<reference evidence="2" key="1">
    <citation type="submission" date="2013-10" db="EMBL/GenBank/DDBJ databases">
        <title>Genomic analysis of the causative agents of coccidiosis in chickens.</title>
        <authorList>
            <person name="Reid A.J."/>
            <person name="Blake D."/>
            <person name="Billington K."/>
            <person name="Browne H."/>
            <person name="Dunn M."/>
            <person name="Hung S."/>
            <person name="Kawahara F."/>
            <person name="Miranda-Saavedra D."/>
            <person name="Mourier T."/>
            <person name="Nagra H."/>
            <person name="Otto T.D."/>
            <person name="Rawlings N."/>
            <person name="Sanchez A."/>
            <person name="Sanders M."/>
            <person name="Subramaniam C."/>
            <person name="Tay Y."/>
            <person name="Dear P."/>
            <person name="Doerig C."/>
            <person name="Gruber A."/>
            <person name="Parkinson J."/>
            <person name="Shirley M."/>
            <person name="Wan K.L."/>
            <person name="Berriman M."/>
            <person name="Tomley F."/>
            <person name="Pain A."/>
        </authorList>
    </citation>
    <scope>NUCLEOTIDE SEQUENCE</scope>
    <source>
        <strain evidence="2">Houghton</strain>
    </source>
</reference>
<dbReference type="InterPro" id="IPR013646">
    <property type="entry name" value="YGR210-like_G4"/>
</dbReference>
<dbReference type="RefSeq" id="XP_013251300.1">
    <property type="nucleotide sequence ID" value="XM_013395846.1"/>
</dbReference>
<keyword evidence="3" id="KW-1185">Reference proteome</keyword>
<dbReference type="Gene3D" id="3.10.20.30">
    <property type="match status" value="1"/>
</dbReference>
<dbReference type="GeneID" id="25268810"/>
<dbReference type="InterPro" id="IPR012676">
    <property type="entry name" value="TGS-like"/>
</dbReference>
<dbReference type="EMBL" id="HG670873">
    <property type="protein sequence ID" value="CDI78458.1"/>
    <property type="molecule type" value="Genomic_DNA"/>
</dbReference>
<proteinExistence type="predicted"/>
<protein>
    <submittedName>
        <fullName evidence="2">GTP-binding protein, putative</fullName>
    </submittedName>
</protein>